<evidence type="ECO:0000313" key="3">
    <source>
        <dbReference type="EMBL" id="VYT34823.1"/>
    </source>
</evidence>
<dbReference type="EMBL" id="CACRTG010000041">
    <property type="protein sequence ID" value="VYT34823.1"/>
    <property type="molecule type" value="Genomic_DNA"/>
</dbReference>
<feature type="transmembrane region" description="Helical" evidence="2">
    <location>
        <begin position="6"/>
        <end position="25"/>
    </location>
</feature>
<organism evidence="3">
    <name type="scientific">[Clostridium] nexile</name>
    <dbReference type="NCBI Taxonomy" id="29361"/>
    <lineage>
        <taxon>Bacteria</taxon>
        <taxon>Bacillati</taxon>
        <taxon>Bacillota</taxon>
        <taxon>Clostridia</taxon>
        <taxon>Lachnospirales</taxon>
        <taxon>Lachnospiraceae</taxon>
        <taxon>Tyzzerella</taxon>
    </lineage>
</organism>
<protein>
    <submittedName>
        <fullName evidence="3">Uncharacterized protein</fullName>
    </submittedName>
</protein>
<keyword evidence="2" id="KW-0812">Transmembrane</keyword>
<accession>A0A6N2VYS2</accession>
<keyword evidence="2" id="KW-1133">Transmembrane helix</keyword>
<proteinExistence type="predicted"/>
<keyword evidence="1" id="KW-0175">Coiled coil</keyword>
<gene>
    <name evidence="3" type="ORF">CNLFYP112_02986</name>
</gene>
<sequence length="229" mass="25787">MKKKILIIIGVLILLIAILIAVFVVKDLRQEKTLRDEIASIQELAGSEQMDAVNEKLGHIVTTGDYAKVEKAVKNYMADNFNNAITIAEALNDEVLTNALTAENYMSDGPDFVKTKLLLSDLQKRLTKAKEEQKRLSTNETVMSYLKDKEDSYYVDLYKEIIGEEESASEDAIEIEQSIDEVLDMVAVEQSVIDFLSENKGQWTVQDGIVAFSDEALNVQYNQLLLELE</sequence>
<name>A0A6N2VYS2_9FIRM</name>
<reference evidence="3" key="1">
    <citation type="submission" date="2019-11" db="EMBL/GenBank/DDBJ databases">
        <authorList>
            <person name="Feng L."/>
        </authorList>
    </citation>
    <scope>NUCLEOTIDE SEQUENCE</scope>
    <source>
        <strain evidence="3">CnexileLFYP112</strain>
    </source>
</reference>
<evidence type="ECO:0000256" key="1">
    <source>
        <dbReference type="SAM" id="Coils"/>
    </source>
</evidence>
<feature type="coiled-coil region" evidence="1">
    <location>
        <begin position="112"/>
        <end position="139"/>
    </location>
</feature>
<evidence type="ECO:0000256" key="2">
    <source>
        <dbReference type="SAM" id="Phobius"/>
    </source>
</evidence>
<keyword evidence="2" id="KW-0472">Membrane</keyword>
<dbReference type="AlphaFoldDB" id="A0A6N2VYS2"/>